<evidence type="ECO:0000313" key="34">
    <source>
        <dbReference type="Proteomes" id="UP001239994"/>
    </source>
</evidence>
<evidence type="ECO:0000256" key="18">
    <source>
        <dbReference type="ARBA" id="ARBA00022837"/>
    </source>
</evidence>
<evidence type="ECO:0000256" key="28">
    <source>
        <dbReference type="ARBA" id="ARBA00023329"/>
    </source>
</evidence>
<feature type="region of interest" description="Disordered" evidence="30">
    <location>
        <begin position="123"/>
        <end position="175"/>
    </location>
</feature>
<comment type="subcellular location">
    <subcellularLocation>
        <location evidence="1">Cell projection</location>
        <location evidence="1">Cilium</location>
    </subcellularLocation>
    <subcellularLocation>
        <location evidence="6">Cytoplasmic vesicle</location>
    </subcellularLocation>
    <subcellularLocation>
        <location evidence="8">Golgi apparatus</location>
    </subcellularLocation>
    <subcellularLocation>
        <location evidence="2">Mitochondrion inner membrane</location>
    </subcellularLocation>
    <subcellularLocation>
        <location evidence="9">Mitochondrion intermembrane space</location>
    </subcellularLocation>
    <subcellularLocation>
        <location evidence="3">Mitochondrion outer membrane</location>
    </subcellularLocation>
    <subcellularLocation>
        <location evidence="4">Rough endoplasmic reticulum</location>
    </subcellularLocation>
    <subcellularLocation>
        <location evidence="7">Secreted</location>
        <location evidence="7">Extracellular exosome</location>
    </subcellularLocation>
    <subcellularLocation>
        <location evidence="5">Secreted</location>
        <location evidence="5">Extracellular space</location>
        <location evidence="5">Extracellular matrix</location>
    </subcellularLocation>
</comment>
<dbReference type="GO" id="GO:0005741">
    <property type="term" value="C:mitochondrial outer membrane"/>
    <property type="evidence" value="ECO:0007669"/>
    <property type="project" value="UniProtKB-SubCell"/>
</dbReference>
<keyword evidence="14 31" id="KW-0732">Signal</keyword>
<gene>
    <name evidence="33" type="ORF">P4O66_008975</name>
</gene>
<evidence type="ECO:0000256" key="29">
    <source>
        <dbReference type="PROSITE-ProRule" id="PRU00446"/>
    </source>
</evidence>
<dbReference type="InterPro" id="IPR050605">
    <property type="entry name" value="Olfactomedin-like_domain"/>
</dbReference>
<evidence type="ECO:0000256" key="25">
    <source>
        <dbReference type="ARBA" id="ARBA00023157"/>
    </source>
</evidence>
<evidence type="ECO:0000256" key="30">
    <source>
        <dbReference type="SAM" id="MobiDB-lite"/>
    </source>
</evidence>
<feature type="domain" description="Olfactomedin-like" evidence="32">
    <location>
        <begin position="226"/>
        <end position="485"/>
    </location>
</feature>
<dbReference type="GO" id="GO:0007165">
    <property type="term" value="P:signal transduction"/>
    <property type="evidence" value="ECO:0007669"/>
    <property type="project" value="TreeGrafter"/>
</dbReference>
<evidence type="ECO:0000256" key="14">
    <source>
        <dbReference type="ARBA" id="ARBA00022729"/>
    </source>
</evidence>
<protein>
    <recommendedName>
        <fullName evidence="10">Myocilin</fullName>
    </recommendedName>
</protein>
<evidence type="ECO:0000256" key="11">
    <source>
        <dbReference type="ARBA" id="ARBA00022525"/>
    </source>
</evidence>
<evidence type="ECO:0000256" key="20">
    <source>
        <dbReference type="ARBA" id="ARBA00023054"/>
    </source>
</evidence>
<keyword evidence="20" id="KW-0175">Coiled coil</keyword>
<comment type="caution">
    <text evidence="29">Lacks conserved residue(s) required for the propagation of feature annotation.</text>
</comment>
<keyword evidence="18" id="KW-0106">Calcium</keyword>
<keyword evidence="19" id="KW-0333">Golgi apparatus</keyword>
<keyword evidence="34" id="KW-1185">Reference proteome</keyword>
<dbReference type="GO" id="GO:0005615">
    <property type="term" value="C:extracellular space"/>
    <property type="evidence" value="ECO:0007669"/>
    <property type="project" value="TreeGrafter"/>
</dbReference>
<evidence type="ECO:0000256" key="7">
    <source>
        <dbReference type="ARBA" id="ARBA00004550"/>
    </source>
</evidence>
<keyword evidence="11" id="KW-0964">Secreted</keyword>
<dbReference type="GO" id="GO:0046872">
    <property type="term" value="F:metal ion binding"/>
    <property type="evidence" value="ECO:0007669"/>
    <property type="project" value="UniProtKB-KW"/>
</dbReference>
<dbReference type="GO" id="GO:0005743">
    <property type="term" value="C:mitochondrial inner membrane"/>
    <property type="evidence" value="ECO:0007669"/>
    <property type="project" value="UniProtKB-SubCell"/>
</dbReference>
<evidence type="ECO:0000256" key="31">
    <source>
        <dbReference type="SAM" id="SignalP"/>
    </source>
</evidence>
<keyword evidence="13" id="KW-0479">Metal-binding</keyword>
<reference evidence="33" key="1">
    <citation type="submission" date="2023-03" db="EMBL/GenBank/DDBJ databases">
        <title>Electrophorus voltai genome.</title>
        <authorList>
            <person name="Bian C."/>
        </authorList>
    </citation>
    <scope>NUCLEOTIDE SEQUENCE</scope>
    <source>
        <strain evidence="33">CB-2022</strain>
        <tissue evidence="33">Muscle</tissue>
    </source>
</reference>
<evidence type="ECO:0000256" key="26">
    <source>
        <dbReference type="ARBA" id="ARBA00023273"/>
    </source>
</evidence>
<evidence type="ECO:0000256" key="27">
    <source>
        <dbReference type="ARBA" id="ARBA00023288"/>
    </source>
</evidence>
<sequence>MWVLAVVWFSGVLIRAEAQGTASFWRGNDRSGRCQYSFTVDSPTEASCPLPGSSPEVEALKSRLALLEVLVARLAGGETGPGPAPRLQEAYTQALSEKTQLQREKDRLGQRVEELQRRVEELQQEAERLRSRPCAQPPPPSTPLYDNRPSPAGGSGGTALSHLSSRPGRTPGDTSSLRGLTLSLLTLLCSLLDPSWHSGSPGYQELKAEVAKIPAPSPEDADDTKGCGELLSVGEPFTHRKTDTISGKYGVWMQDPEAVSPYGPGMVWRIDTVGNEVRQIFGYEDLQQLSRGFPTKVLLLPEAVESTGAAMFRGSLYYQRRRSRTLLRYDLASESVAARRDLPHAGFHGQFPYSWGGYTDIDFAVDEQGLWVIYSTNKARGAIVISLLDHHNLEVKRSWETNIRKTTVANAFMICGRLYTVASYSSLNTTVNYSFDTATGVSKAVAIPFKNRHRYNSMIDYNPGQRKLFAWDNHHLVSYDVRLGKPQ</sequence>
<accession>A0AAD9DYB0</accession>
<evidence type="ECO:0000256" key="6">
    <source>
        <dbReference type="ARBA" id="ARBA00004541"/>
    </source>
</evidence>
<keyword evidence="23" id="KW-0472">Membrane</keyword>
<dbReference type="GO" id="GO:0001649">
    <property type="term" value="P:osteoblast differentiation"/>
    <property type="evidence" value="ECO:0007669"/>
    <property type="project" value="TreeGrafter"/>
</dbReference>
<dbReference type="GO" id="GO:0005758">
    <property type="term" value="C:mitochondrial intermembrane space"/>
    <property type="evidence" value="ECO:0007669"/>
    <property type="project" value="UniProtKB-SubCell"/>
</dbReference>
<dbReference type="InterPro" id="IPR003112">
    <property type="entry name" value="Olfac-like_dom"/>
</dbReference>
<dbReference type="AlphaFoldDB" id="A0AAD9DYB0"/>
<keyword evidence="17" id="KW-0256">Endoplasmic reticulum</keyword>
<keyword evidence="21" id="KW-0969">Cilium</keyword>
<evidence type="ECO:0000256" key="5">
    <source>
        <dbReference type="ARBA" id="ARBA00004498"/>
    </source>
</evidence>
<dbReference type="GO" id="GO:0005791">
    <property type="term" value="C:rough endoplasmic reticulum"/>
    <property type="evidence" value="ECO:0007669"/>
    <property type="project" value="UniProtKB-SubCell"/>
</dbReference>
<keyword evidence="24" id="KW-0564">Palmitate</keyword>
<evidence type="ECO:0000256" key="9">
    <source>
        <dbReference type="ARBA" id="ARBA00004569"/>
    </source>
</evidence>
<dbReference type="SMART" id="SM00284">
    <property type="entry name" value="OLF"/>
    <property type="match status" value="1"/>
</dbReference>
<keyword evidence="26" id="KW-0966">Cell projection</keyword>
<name>A0AAD9DYB0_9TELE</name>
<keyword evidence="22" id="KW-0496">Mitochondrion</keyword>
<dbReference type="GO" id="GO:0005929">
    <property type="term" value="C:cilium"/>
    <property type="evidence" value="ECO:0007669"/>
    <property type="project" value="UniProtKB-SubCell"/>
</dbReference>
<dbReference type="EMBL" id="JAROKS010000015">
    <property type="protein sequence ID" value="KAK1795872.1"/>
    <property type="molecule type" value="Genomic_DNA"/>
</dbReference>
<dbReference type="PANTHER" id="PTHR23192:SF33">
    <property type="entry name" value="MYOCILIN"/>
    <property type="match status" value="1"/>
</dbReference>
<evidence type="ECO:0000256" key="19">
    <source>
        <dbReference type="ARBA" id="ARBA00023034"/>
    </source>
</evidence>
<dbReference type="PROSITE" id="PS51132">
    <property type="entry name" value="OLF"/>
    <property type="match status" value="1"/>
</dbReference>
<dbReference type="Proteomes" id="UP001239994">
    <property type="component" value="Unassembled WGS sequence"/>
</dbReference>
<evidence type="ECO:0000256" key="17">
    <source>
        <dbReference type="ARBA" id="ARBA00022824"/>
    </source>
</evidence>
<dbReference type="GO" id="GO:0005794">
    <property type="term" value="C:Golgi apparatus"/>
    <property type="evidence" value="ECO:0007669"/>
    <property type="project" value="UniProtKB-SubCell"/>
</dbReference>
<evidence type="ECO:0000259" key="32">
    <source>
        <dbReference type="PROSITE" id="PS51132"/>
    </source>
</evidence>
<evidence type="ECO:0000256" key="16">
    <source>
        <dbReference type="ARBA" id="ARBA00022792"/>
    </source>
</evidence>
<evidence type="ECO:0000256" key="2">
    <source>
        <dbReference type="ARBA" id="ARBA00004273"/>
    </source>
</evidence>
<evidence type="ECO:0000256" key="15">
    <source>
        <dbReference type="ARBA" id="ARBA00022787"/>
    </source>
</evidence>
<evidence type="ECO:0000256" key="1">
    <source>
        <dbReference type="ARBA" id="ARBA00004138"/>
    </source>
</evidence>
<evidence type="ECO:0000256" key="23">
    <source>
        <dbReference type="ARBA" id="ARBA00023136"/>
    </source>
</evidence>
<proteinExistence type="predicted"/>
<evidence type="ECO:0000256" key="22">
    <source>
        <dbReference type="ARBA" id="ARBA00023128"/>
    </source>
</evidence>
<evidence type="ECO:0000256" key="21">
    <source>
        <dbReference type="ARBA" id="ARBA00023069"/>
    </source>
</evidence>
<evidence type="ECO:0000256" key="8">
    <source>
        <dbReference type="ARBA" id="ARBA00004555"/>
    </source>
</evidence>
<organism evidence="33 34">
    <name type="scientific">Electrophorus voltai</name>
    <dbReference type="NCBI Taxonomy" id="2609070"/>
    <lineage>
        <taxon>Eukaryota</taxon>
        <taxon>Metazoa</taxon>
        <taxon>Chordata</taxon>
        <taxon>Craniata</taxon>
        <taxon>Vertebrata</taxon>
        <taxon>Euteleostomi</taxon>
        <taxon>Actinopterygii</taxon>
        <taxon>Neopterygii</taxon>
        <taxon>Teleostei</taxon>
        <taxon>Ostariophysi</taxon>
        <taxon>Gymnotiformes</taxon>
        <taxon>Gymnotoidei</taxon>
        <taxon>Gymnotidae</taxon>
        <taxon>Electrophorus</taxon>
    </lineage>
</organism>
<keyword evidence="15" id="KW-1000">Mitochondrion outer membrane</keyword>
<keyword evidence="25" id="KW-1015">Disulfide bond</keyword>
<evidence type="ECO:0000256" key="3">
    <source>
        <dbReference type="ARBA" id="ARBA00004294"/>
    </source>
</evidence>
<dbReference type="GO" id="GO:0031410">
    <property type="term" value="C:cytoplasmic vesicle"/>
    <property type="evidence" value="ECO:0007669"/>
    <property type="project" value="UniProtKB-SubCell"/>
</dbReference>
<comment type="caution">
    <text evidence="33">The sequence shown here is derived from an EMBL/GenBank/DDBJ whole genome shotgun (WGS) entry which is preliminary data.</text>
</comment>
<keyword evidence="16" id="KW-0999">Mitochondrion inner membrane</keyword>
<evidence type="ECO:0000256" key="4">
    <source>
        <dbReference type="ARBA" id="ARBA00004427"/>
    </source>
</evidence>
<dbReference type="PANTHER" id="PTHR23192">
    <property type="entry name" value="OLFACTOMEDIN-RELATED"/>
    <property type="match status" value="1"/>
</dbReference>
<evidence type="ECO:0000313" key="33">
    <source>
        <dbReference type="EMBL" id="KAK1795872.1"/>
    </source>
</evidence>
<evidence type="ECO:0000256" key="24">
    <source>
        <dbReference type="ARBA" id="ARBA00023139"/>
    </source>
</evidence>
<evidence type="ECO:0000256" key="12">
    <source>
        <dbReference type="ARBA" id="ARBA00022530"/>
    </source>
</evidence>
<dbReference type="Pfam" id="PF02191">
    <property type="entry name" value="OLF"/>
    <property type="match status" value="1"/>
</dbReference>
<evidence type="ECO:0000256" key="10">
    <source>
        <dbReference type="ARBA" id="ARBA00017216"/>
    </source>
</evidence>
<evidence type="ECO:0000256" key="13">
    <source>
        <dbReference type="ARBA" id="ARBA00022723"/>
    </source>
</evidence>
<keyword evidence="12" id="KW-0272">Extracellular matrix</keyword>
<feature type="signal peptide" evidence="31">
    <location>
        <begin position="1"/>
        <end position="18"/>
    </location>
</feature>
<keyword evidence="27" id="KW-0449">Lipoprotein</keyword>
<feature type="chain" id="PRO_5042167413" description="Myocilin" evidence="31">
    <location>
        <begin position="19"/>
        <end position="487"/>
    </location>
</feature>
<keyword evidence="28" id="KW-0968">Cytoplasmic vesicle</keyword>